<dbReference type="OrthoDB" id="229728at2"/>
<evidence type="ECO:0000313" key="2">
    <source>
        <dbReference type="Proteomes" id="UP000011991"/>
    </source>
</evidence>
<comment type="caution">
    <text evidence="1">The sequence shown here is derived from an EMBL/GenBank/DDBJ whole genome shotgun (WGS) entry which is preliminary data.</text>
</comment>
<name>M5S0U5_9BACT</name>
<accession>M5S0U5</accession>
<proteinExistence type="predicted"/>
<gene>
    <name evidence="1" type="ORF">RMSM_01803</name>
</gene>
<protein>
    <submittedName>
        <fullName evidence="1">Uncharacterized protein</fullName>
    </submittedName>
</protein>
<organism evidence="1 2">
    <name type="scientific">Rhodopirellula maiorica SM1</name>
    <dbReference type="NCBI Taxonomy" id="1265738"/>
    <lineage>
        <taxon>Bacteria</taxon>
        <taxon>Pseudomonadati</taxon>
        <taxon>Planctomycetota</taxon>
        <taxon>Planctomycetia</taxon>
        <taxon>Pirellulales</taxon>
        <taxon>Pirellulaceae</taxon>
        <taxon>Novipirellula</taxon>
    </lineage>
</organism>
<dbReference type="AlphaFoldDB" id="M5S0U5"/>
<sequence length="415" mass="47363">MPLALCGSNVALAQQNVSFDIEKPPFEYTKTADDNRVSRLIAKLKSKEIKLQYTREQGYLASMLEALEIPPSSQTLVFSKTSMQVRYISPRNPRAIYFNDDTYVGWVRGSSLMEISTFDPKLGAAFYTVDMMPWRAKIERASYDCLGCHVTSMTQGVPGHTVRSVLPNIDGSVDPQSASSITSHRSPFSQRWGGWYVTGRHGEMTHSGNALLRGGRLDTHDNGNRLNLRDEFDTYDYLSPYSDIVALMVLEHQSQTHNAMTRADFSVRQLQHAQSKREPTEESESEWRAQLHLIAKPVVEALLFCDETELTSDVKGLLEFSHTFEGYGPSDDQGRSLRQFDLKTRMFKYPLSYLIYSNAFDSLREELRREVVRQLLDVLEERDTSQTYAHLTSQMRRDILEILRATKPGFEREAS</sequence>
<evidence type="ECO:0000313" key="1">
    <source>
        <dbReference type="EMBL" id="EMI21272.1"/>
    </source>
</evidence>
<dbReference type="Proteomes" id="UP000011991">
    <property type="component" value="Unassembled WGS sequence"/>
</dbReference>
<reference evidence="1 2" key="1">
    <citation type="journal article" date="2013" name="Mar. Genomics">
        <title>Expression of sulfatases in Rhodopirellula baltica and the diversity of sulfatases in the genus Rhodopirellula.</title>
        <authorList>
            <person name="Wegner C.E."/>
            <person name="Richter-Heitmann T."/>
            <person name="Klindworth A."/>
            <person name="Klockow C."/>
            <person name="Richter M."/>
            <person name="Achstetter T."/>
            <person name="Glockner F.O."/>
            <person name="Harder J."/>
        </authorList>
    </citation>
    <scope>NUCLEOTIDE SEQUENCE [LARGE SCALE GENOMIC DNA]</scope>
    <source>
        <strain evidence="1 2">SM1</strain>
    </source>
</reference>
<dbReference type="EMBL" id="ANOG01000263">
    <property type="protein sequence ID" value="EMI21272.1"/>
    <property type="molecule type" value="Genomic_DNA"/>
</dbReference>
<dbReference type="PATRIC" id="fig|1265738.3.peg.1795"/>
<keyword evidence="2" id="KW-1185">Reference proteome</keyword>